<comment type="subcellular location">
    <subcellularLocation>
        <location evidence="1">Nucleus</location>
    </subcellularLocation>
</comment>
<dbReference type="InterPro" id="IPR052035">
    <property type="entry name" value="ZnF_BED_domain_contain"/>
</dbReference>
<dbReference type="Proteomes" id="UP000765509">
    <property type="component" value="Unassembled WGS sequence"/>
</dbReference>
<reference evidence="6" key="1">
    <citation type="submission" date="2021-03" db="EMBL/GenBank/DDBJ databases">
        <title>Draft genome sequence of rust myrtle Austropuccinia psidii MF-1, a brazilian biotype.</title>
        <authorList>
            <person name="Quecine M.C."/>
            <person name="Pachon D.M.R."/>
            <person name="Bonatelli M.L."/>
            <person name="Correr F.H."/>
            <person name="Franceschini L.M."/>
            <person name="Leite T.F."/>
            <person name="Margarido G.R.A."/>
            <person name="Almeida C.A."/>
            <person name="Ferrarezi J.A."/>
            <person name="Labate C.A."/>
        </authorList>
    </citation>
    <scope>NUCLEOTIDE SEQUENCE</scope>
    <source>
        <strain evidence="6">MF-1</strain>
    </source>
</reference>
<evidence type="ECO:0000313" key="6">
    <source>
        <dbReference type="EMBL" id="MBW0491105.1"/>
    </source>
</evidence>
<dbReference type="PANTHER" id="PTHR46481:SF10">
    <property type="entry name" value="ZINC FINGER BED DOMAIN-CONTAINING PROTEIN 39"/>
    <property type="match status" value="1"/>
</dbReference>
<proteinExistence type="predicted"/>
<protein>
    <submittedName>
        <fullName evidence="6">Uncharacterized protein</fullName>
    </submittedName>
</protein>
<dbReference type="GO" id="GO:0005634">
    <property type="term" value="C:nucleus"/>
    <property type="evidence" value="ECO:0007669"/>
    <property type="project" value="UniProtKB-SubCell"/>
</dbReference>
<organism evidence="6 7">
    <name type="scientific">Austropuccinia psidii MF-1</name>
    <dbReference type="NCBI Taxonomy" id="1389203"/>
    <lineage>
        <taxon>Eukaryota</taxon>
        <taxon>Fungi</taxon>
        <taxon>Dikarya</taxon>
        <taxon>Basidiomycota</taxon>
        <taxon>Pucciniomycotina</taxon>
        <taxon>Pucciniomycetes</taxon>
        <taxon>Pucciniales</taxon>
        <taxon>Sphaerophragmiaceae</taxon>
        <taxon>Austropuccinia</taxon>
    </lineage>
</organism>
<evidence type="ECO:0000256" key="5">
    <source>
        <dbReference type="ARBA" id="ARBA00023242"/>
    </source>
</evidence>
<name>A0A9Q3CXX0_9BASI</name>
<gene>
    <name evidence="6" type="ORF">O181_030820</name>
</gene>
<dbReference type="OrthoDB" id="3259198at2759"/>
<evidence type="ECO:0000256" key="3">
    <source>
        <dbReference type="ARBA" id="ARBA00022771"/>
    </source>
</evidence>
<evidence type="ECO:0000256" key="4">
    <source>
        <dbReference type="ARBA" id="ARBA00022833"/>
    </source>
</evidence>
<dbReference type="EMBL" id="AVOT02010910">
    <property type="protein sequence ID" value="MBW0491105.1"/>
    <property type="molecule type" value="Genomic_DNA"/>
</dbReference>
<dbReference type="GO" id="GO:0008270">
    <property type="term" value="F:zinc ion binding"/>
    <property type="evidence" value="ECO:0007669"/>
    <property type="project" value="UniProtKB-KW"/>
</dbReference>
<sequence>MLGVRLEAEESSNLLSDLVKALVAIQMSFSVFESHRFRAILQRISPTFAWPHRRQIASIANELYVERKQELINKVKSLPKDIIISAMVNFWTTKDQTQSYMATAIQWVNPLTYTFHKSLLSFDVSTYFYNTSPSSRADKSH</sequence>
<keyword evidence="4" id="KW-0862">Zinc</keyword>
<dbReference type="PANTHER" id="PTHR46481">
    <property type="entry name" value="ZINC FINGER BED DOMAIN-CONTAINING PROTEIN 4"/>
    <property type="match status" value="1"/>
</dbReference>
<accession>A0A9Q3CXX0</accession>
<keyword evidence="7" id="KW-1185">Reference proteome</keyword>
<evidence type="ECO:0000256" key="1">
    <source>
        <dbReference type="ARBA" id="ARBA00004123"/>
    </source>
</evidence>
<comment type="caution">
    <text evidence="6">The sequence shown here is derived from an EMBL/GenBank/DDBJ whole genome shotgun (WGS) entry which is preliminary data.</text>
</comment>
<keyword evidence="5" id="KW-0539">Nucleus</keyword>
<keyword evidence="3" id="KW-0863">Zinc-finger</keyword>
<dbReference type="AlphaFoldDB" id="A0A9Q3CXX0"/>
<keyword evidence="2" id="KW-0479">Metal-binding</keyword>
<evidence type="ECO:0000313" key="7">
    <source>
        <dbReference type="Proteomes" id="UP000765509"/>
    </source>
</evidence>
<evidence type="ECO:0000256" key="2">
    <source>
        <dbReference type="ARBA" id="ARBA00022723"/>
    </source>
</evidence>